<gene>
    <name evidence="1" type="ORF">SDC9_90879</name>
</gene>
<protein>
    <submittedName>
        <fullName evidence="1">Uncharacterized protein</fullName>
    </submittedName>
</protein>
<organism evidence="1">
    <name type="scientific">bioreactor metagenome</name>
    <dbReference type="NCBI Taxonomy" id="1076179"/>
    <lineage>
        <taxon>unclassified sequences</taxon>
        <taxon>metagenomes</taxon>
        <taxon>ecological metagenomes</taxon>
    </lineage>
</organism>
<sequence>MGVVPRPAQVLEVTRGCLQRRHTLHFRRRVGWQDRSAAIHAGVAQPALGAAHQTDRRVGAARARQLANDEALLTCARQRHVGGRQFGFVRQVEERGQQRLAFHAGGRRELRHVQHLLLHLVAIAGRLVHIRQRAMRGAQVDADAVKGLRIRGVVHSSTSA</sequence>
<accession>A0A644ZWA4</accession>
<dbReference type="AlphaFoldDB" id="A0A644ZWA4"/>
<comment type="caution">
    <text evidence="1">The sequence shown here is derived from an EMBL/GenBank/DDBJ whole genome shotgun (WGS) entry which is preliminary data.</text>
</comment>
<reference evidence="1" key="1">
    <citation type="submission" date="2019-08" db="EMBL/GenBank/DDBJ databases">
        <authorList>
            <person name="Kucharzyk K."/>
            <person name="Murdoch R.W."/>
            <person name="Higgins S."/>
            <person name="Loffler F."/>
        </authorList>
    </citation>
    <scope>NUCLEOTIDE SEQUENCE</scope>
</reference>
<evidence type="ECO:0000313" key="1">
    <source>
        <dbReference type="EMBL" id="MPM44201.1"/>
    </source>
</evidence>
<dbReference type="EMBL" id="VSSQ01010388">
    <property type="protein sequence ID" value="MPM44201.1"/>
    <property type="molecule type" value="Genomic_DNA"/>
</dbReference>
<name>A0A644ZWA4_9ZZZZ</name>
<proteinExistence type="predicted"/>